<dbReference type="Pfam" id="PF14221">
    <property type="entry name" value="DUF4330"/>
    <property type="match status" value="1"/>
</dbReference>
<dbReference type="InterPro" id="IPR025480">
    <property type="entry name" value="DUF4330"/>
</dbReference>
<dbReference type="EMBL" id="CP073041">
    <property type="protein sequence ID" value="UXE58756.1"/>
    <property type="molecule type" value="Genomic_DNA"/>
</dbReference>
<gene>
    <name evidence="2" type="ORF">KA717_22360</name>
</gene>
<keyword evidence="1" id="KW-0812">Transmembrane</keyword>
<feature type="transmembrane region" description="Helical" evidence="1">
    <location>
        <begin position="16"/>
        <end position="35"/>
    </location>
</feature>
<protein>
    <submittedName>
        <fullName evidence="2">DUF4330 domain-containing protein</fullName>
    </submittedName>
</protein>
<dbReference type="Proteomes" id="UP001065613">
    <property type="component" value="Chromosome"/>
</dbReference>
<dbReference type="KEGG" id="wna:KA717_22360"/>
<organism evidence="2">
    <name type="scientific">Woronichinia naegeliana WA131</name>
    <dbReference type="NCBI Taxonomy" id="2824559"/>
    <lineage>
        <taxon>Bacteria</taxon>
        <taxon>Bacillati</taxon>
        <taxon>Cyanobacteriota</taxon>
        <taxon>Cyanophyceae</taxon>
        <taxon>Synechococcales</taxon>
        <taxon>Coelosphaeriaceae</taxon>
        <taxon>Woronichinia</taxon>
    </lineage>
</organism>
<accession>A0A977KS96</accession>
<reference evidence="2" key="1">
    <citation type="submission" date="2021-04" db="EMBL/GenBank/DDBJ databases">
        <title>Genome sequence of Woronichinia naegeliana from Washington state freshwater lake bloom.</title>
        <authorList>
            <person name="Dreher T.W."/>
        </authorList>
    </citation>
    <scope>NUCLEOTIDE SEQUENCE</scope>
    <source>
        <strain evidence="2">WA131</strain>
    </source>
</reference>
<proteinExistence type="predicted"/>
<keyword evidence="1" id="KW-1133">Transmembrane helix</keyword>
<dbReference type="AlphaFoldDB" id="A0A977KS96"/>
<evidence type="ECO:0000256" key="1">
    <source>
        <dbReference type="SAM" id="Phobius"/>
    </source>
</evidence>
<evidence type="ECO:0000313" key="2">
    <source>
        <dbReference type="EMBL" id="UXE58756.1"/>
    </source>
</evidence>
<keyword evidence="1" id="KW-0472">Membrane</keyword>
<name>A0A977KS96_9CYAN</name>
<sequence>MKLLDAKGRVFGKISILDLGAALILFMVIVGIFVIPGTSGKSIVAQVQTKPIEVDTIVRGLNVLKPESLIQEFKLDNKTNIIIRNQPAGQVEILKVQELPRNLAVPQPDGSVKALPDPRPEGNFSQDMILTLGGNAEMTPTGVVLGNQKIKIGTVLELEGKSYDFNASVIDIRIKS</sequence>